<organism evidence="1 2">
    <name type="scientific">Anabaena sphaerica FACHB-251</name>
    <dbReference type="NCBI Taxonomy" id="2692883"/>
    <lineage>
        <taxon>Bacteria</taxon>
        <taxon>Bacillati</taxon>
        <taxon>Cyanobacteriota</taxon>
        <taxon>Cyanophyceae</taxon>
        <taxon>Nostocales</taxon>
        <taxon>Nostocaceae</taxon>
        <taxon>Anabaena</taxon>
    </lineage>
</organism>
<dbReference type="GO" id="GO:0016740">
    <property type="term" value="F:transferase activity"/>
    <property type="evidence" value="ECO:0007669"/>
    <property type="project" value="UniProtKB-KW"/>
</dbReference>
<keyword evidence="1" id="KW-0808">Transferase</keyword>
<reference evidence="2" key="1">
    <citation type="journal article" date="2020" name="ISME J.">
        <title>Comparative genomics reveals insights into cyanobacterial evolution and habitat adaptation.</title>
        <authorList>
            <person name="Chen M.Y."/>
            <person name="Teng W.K."/>
            <person name="Zhao L."/>
            <person name="Hu C.X."/>
            <person name="Zhou Y.K."/>
            <person name="Han B.P."/>
            <person name="Song L.R."/>
            <person name="Shu W.S."/>
        </authorList>
    </citation>
    <scope>NUCLEOTIDE SEQUENCE [LARGE SCALE GENOMIC DNA]</scope>
    <source>
        <strain evidence="2">FACHB-251</strain>
    </source>
</reference>
<keyword evidence="2" id="KW-1185">Reference proteome</keyword>
<gene>
    <name evidence="1" type="ORF">H6G06_06385</name>
</gene>
<dbReference type="Pfam" id="PF08843">
    <property type="entry name" value="AbiEii"/>
    <property type="match status" value="1"/>
</dbReference>
<evidence type="ECO:0000313" key="1">
    <source>
        <dbReference type="EMBL" id="MBD2293123.1"/>
    </source>
</evidence>
<proteinExistence type="predicted"/>
<dbReference type="Proteomes" id="UP000662185">
    <property type="component" value="Unassembled WGS sequence"/>
</dbReference>
<dbReference type="EMBL" id="JACJQU010000002">
    <property type="protein sequence ID" value="MBD2293123.1"/>
    <property type="molecule type" value="Genomic_DNA"/>
</dbReference>
<sequence>MKSKKPVNIAASIQAKLLNLSKTRGEDYNYLLTRYFGERLLYRLSQSPYQAQYILKGATLFKVWNGEPHRATKDLDLLCFGNNEIEYLVNVYKEICTIHCEEDGITFLPESVRGELIKEAQEYEGVRIKLKGQLVKIEIAIQVDIGFGDAVTPDAEEVEIEPILNTPKPRLRIYPRETVIAEKFQAMVSLGISNSRIKDFYDIWFLCKNFEFQGNLLSQAINNTFHRRKTEIPVKEPLALSEEFVNDSNKQQQWQAFKKKLKIEQTPNSFGELINEIQKFIMPPSVASAQNENFDKIWSISGYWQDANNH</sequence>
<name>A0A927A098_9NOST</name>
<dbReference type="AlphaFoldDB" id="A0A927A098"/>
<protein>
    <submittedName>
        <fullName evidence="1">Nucleotidyl transferase AbiEii/AbiGii toxin family protein</fullName>
    </submittedName>
</protein>
<accession>A0A927A098</accession>
<evidence type="ECO:0000313" key="2">
    <source>
        <dbReference type="Proteomes" id="UP000662185"/>
    </source>
</evidence>
<dbReference type="InterPro" id="IPR014942">
    <property type="entry name" value="AbiEii"/>
</dbReference>
<comment type="caution">
    <text evidence="1">The sequence shown here is derived from an EMBL/GenBank/DDBJ whole genome shotgun (WGS) entry which is preliminary data.</text>
</comment>
<dbReference type="RefSeq" id="WP_190558166.1">
    <property type="nucleotide sequence ID" value="NZ_JACJQU010000002.1"/>
</dbReference>